<dbReference type="Proteomes" id="UP001529257">
    <property type="component" value="Unassembled WGS sequence"/>
</dbReference>
<dbReference type="InterPro" id="IPR046268">
    <property type="entry name" value="DUF6301"/>
</dbReference>
<evidence type="ECO:0000313" key="2">
    <source>
        <dbReference type="Proteomes" id="UP001529257"/>
    </source>
</evidence>
<gene>
    <name evidence="1" type="ORF">QUV91_08025</name>
</gene>
<accession>A0ABT7TYY7</accession>
<dbReference type="EMBL" id="JAUDBR010000011">
    <property type="protein sequence ID" value="MDM8076996.1"/>
    <property type="molecule type" value="Genomic_DNA"/>
</dbReference>
<reference evidence="2" key="1">
    <citation type="submission" date="2023-06" db="EMBL/GenBank/DDBJ databases">
        <title>Identification and characterization of horizontal gene transfer across gut microbiota members of farm animals based on homology search.</title>
        <authorList>
            <person name="Zeman M."/>
            <person name="Kubasova T."/>
            <person name="Jahodarova E."/>
            <person name="Nykrynova M."/>
            <person name="Rychlik I."/>
        </authorList>
    </citation>
    <scope>NUCLEOTIDE SEQUENCE [LARGE SCALE GENOMIC DNA]</scope>
    <source>
        <strain evidence="2">ET81</strain>
    </source>
</reference>
<name>A0ABT7TYY7_ACTVI</name>
<sequence>MNHSILIIKGKQFRAYPPEEGVAIIRTIAEHRWPMTINEAFALRDRFNWKPAPDNGRFFTTAVSNGEEDGYIGCDVKNSDLVSRFDINLTTRLSQDAPPELEQIIYSSYSSYVNALNIQYGEGSSKTHEGIISTRWQLSSRVKIAIAGSRRLIGVTIESPAMMDLTEAEQRYFDEGGVL</sequence>
<protein>
    <submittedName>
        <fullName evidence="1">DUF6301 family protein</fullName>
    </submittedName>
</protein>
<evidence type="ECO:0000313" key="1">
    <source>
        <dbReference type="EMBL" id="MDM8076996.1"/>
    </source>
</evidence>
<dbReference type="Pfam" id="PF19818">
    <property type="entry name" value="DUF6301"/>
    <property type="match status" value="1"/>
</dbReference>
<dbReference type="RefSeq" id="WP_289596584.1">
    <property type="nucleotide sequence ID" value="NZ_JAUDBR010000011.1"/>
</dbReference>
<comment type="caution">
    <text evidence="1">The sequence shown here is derived from an EMBL/GenBank/DDBJ whole genome shotgun (WGS) entry which is preliminary data.</text>
</comment>
<reference evidence="1 2" key="2">
    <citation type="submission" date="2023-06" db="EMBL/GenBank/DDBJ databases">
        <authorList>
            <person name="Zeman M."/>
            <person name="Kubasova T."/>
            <person name="Jahodarova E."/>
            <person name="Nykrynova M."/>
            <person name="Rychlik I."/>
        </authorList>
    </citation>
    <scope>NUCLEOTIDE SEQUENCE [LARGE SCALE GENOMIC DNA]</scope>
    <source>
        <strain evidence="1 2">ET81</strain>
    </source>
</reference>
<organism evidence="1 2">
    <name type="scientific">Actinomyces viscosus</name>
    <dbReference type="NCBI Taxonomy" id="1656"/>
    <lineage>
        <taxon>Bacteria</taxon>
        <taxon>Bacillati</taxon>
        <taxon>Actinomycetota</taxon>
        <taxon>Actinomycetes</taxon>
        <taxon>Actinomycetales</taxon>
        <taxon>Actinomycetaceae</taxon>
        <taxon>Actinomyces</taxon>
    </lineage>
</organism>
<proteinExistence type="predicted"/>
<keyword evidence="2" id="KW-1185">Reference proteome</keyword>